<dbReference type="GO" id="GO:0016887">
    <property type="term" value="F:ATP hydrolysis activity"/>
    <property type="evidence" value="ECO:0007669"/>
    <property type="project" value="InterPro"/>
</dbReference>
<gene>
    <name evidence="3" type="ORF">FRC96_20060</name>
</gene>
<dbReference type="RefSeq" id="WP_146977243.1">
    <property type="nucleotide sequence ID" value="NZ_VOSL01000145.1"/>
</dbReference>
<evidence type="ECO:0000256" key="1">
    <source>
        <dbReference type="ARBA" id="ARBA00006611"/>
    </source>
</evidence>
<dbReference type="Gene3D" id="3.30.450.90">
    <property type="match status" value="1"/>
</dbReference>
<comment type="caution">
    <text evidence="3">The sequence shown here is derived from an EMBL/GenBank/DDBJ whole genome shotgun (WGS) entry which is preliminary data.</text>
</comment>
<evidence type="ECO:0000313" key="4">
    <source>
        <dbReference type="Proteomes" id="UP000321046"/>
    </source>
</evidence>
<dbReference type="AlphaFoldDB" id="A0A5C6WXN7"/>
<feature type="domain" description="Bacterial type II secretion system protein E" evidence="2">
    <location>
        <begin position="198"/>
        <end position="212"/>
    </location>
</feature>
<dbReference type="InterPro" id="IPR027417">
    <property type="entry name" value="P-loop_NTPase"/>
</dbReference>
<evidence type="ECO:0000259" key="2">
    <source>
        <dbReference type="PROSITE" id="PS00662"/>
    </source>
</evidence>
<dbReference type="NCBIfam" id="TIGR01420">
    <property type="entry name" value="pilT_fam"/>
    <property type="match status" value="1"/>
</dbReference>
<proteinExistence type="inferred from homology"/>
<dbReference type="PANTHER" id="PTHR30486">
    <property type="entry name" value="TWITCHING MOTILITY PROTEIN PILT"/>
    <property type="match status" value="1"/>
</dbReference>
<protein>
    <submittedName>
        <fullName evidence="3">Type IV pilus twitching motility protein PilT</fullName>
    </submittedName>
</protein>
<accession>A0A5C6WXN7</accession>
<dbReference type="Pfam" id="PF00437">
    <property type="entry name" value="T2SSE"/>
    <property type="match status" value="1"/>
</dbReference>
<dbReference type="InterPro" id="IPR006321">
    <property type="entry name" value="PilT/PilU"/>
</dbReference>
<dbReference type="Gene3D" id="3.40.50.300">
    <property type="entry name" value="P-loop containing nucleotide triphosphate hydrolases"/>
    <property type="match status" value="1"/>
</dbReference>
<evidence type="ECO:0000313" key="3">
    <source>
        <dbReference type="EMBL" id="TXD31770.1"/>
    </source>
</evidence>
<dbReference type="GO" id="GO:0005524">
    <property type="term" value="F:ATP binding"/>
    <property type="evidence" value="ECO:0007669"/>
    <property type="project" value="InterPro"/>
</dbReference>
<dbReference type="Proteomes" id="UP000321046">
    <property type="component" value="Unassembled WGS sequence"/>
</dbReference>
<name>A0A5C6WXN7_9DELT</name>
<dbReference type="PANTHER" id="PTHR30486:SF12">
    <property type="entry name" value="TYPE IV PILUS ATPASE PILU"/>
    <property type="match status" value="1"/>
</dbReference>
<organism evidence="3 4">
    <name type="scientific">Lujinxingia vulgaris</name>
    <dbReference type="NCBI Taxonomy" id="2600176"/>
    <lineage>
        <taxon>Bacteria</taxon>
        <taxon>Deltaproteobacteria</taxon>
        <taxon>Bradymonadales</taxon>
        <taxon>Lujinxingiaceae</taxon>
        <taxon>Lujinxingia</taxon>
    </lineage>
</organism>
<sequence>MSSNQDLNKILQIAVKGGASDIHIKAGLPPIFRIDGALLPLREARRLSPEEIGKMASDIMARFQREQFQETLDIDLSYGVPGVGRFRVNVFQQRGSIGMVFRVIPFKVASIEELLLPDAVRTLAEERRGLILVTGATGSGKSTTLASMVDYINQTRTSHIITIEDPIEFLIRDKRSIINQREIGNDTNTFARALKAALRQDPDVIMMGEMRDLETIEIAMTAAETGHLVMSTLHTVDAAEAVTRIVTAFPPHMRDQARYQFANLYRGVVSQRLVPRADGKGRVPAVEVMLSTARLREMILEEATARSLTEQIAKGFDNYGMQSFDQSLMWLLQNGYITYEEALIQSSNPDDFALRVSGIGSTSGDGQWQGFEGREKASPVEDDFDLDEFEIDRF</sequence>
<reference evidence="3 4" key="1">
    <citation type="submission" date="2019-08" db="EMBL/GenBank/DDBJ databases">
        <title>Bradymonadales sp. TMQ2.</title>
        <authorList>
            <person name="Liang Q."/>
        </authorList>
    </citation>
    <scope>NUCLEOTIDE SEQUENCE [LARGE SCALE GENOMIC DNA]</scope>
    <source>
        <strain evidence="3 4">TMQ2</strain>
    </source>
</reference>
<dbReference type="SUPFAM" id="SSF52540">
    <property type="entry name" value="P-loop containing nucleoside triphosphate hydrolases"/>
    <property type="match status" value="1"/>
</dbReference>
<dbReference type="PROSITE" id="PS00662">
    <property type="entry name" value="T2SP_E"/>
    <property type="match status" value="1"/>
</dbReference>
<dbReference type="InterPro" id="IPR001482">
    <property type="entry name" value="T2SS/T4SS_dom"/>
</dbReference>
<comment type="similarity">
    <text evidence="1">Belongs to the GSP E family.</text>
</comment>
<dbReference type="EMBL" id="VOSL01000145">
    <property type="protein sequence ID" value="TXD31770.1"/>
    <property type="molecule type" value="Genomic_DNA"/>
</dbReference>
<dbReference type="OrthoDB" id="9805147at2"/>
<dbReference type="InterPro" id="IPR050921">
    <property type="entry name" value="T4SS_GSP_E_ATPase"/>
</dbReference>
<dbReference type="CDD" id="cd01131">
    <property type="entry name" value="PilT"/>
    <property type="match status" value="1"/>
</dbReference>